<reference evidence="3" key="1">
    <citation type="submission" date="2022-12" db="EMBL/GenBank/DDBJ databases">
        <title>Draft genome assemblies for two species of Escallonia (Escalloniales).</title>
        <authorList>
            <person name="Chanderbali A."/>
            <person name="Dervinis C."/>
            <person name="Anghel I."/>
            <person name="Soltis D."/>
            <person name="Soltis P."/>
            <person name="Zapata F."/>
        </authorList>
    </citation>
    <scope>NUCLEOTIDE SEQUENCE</scope>
    <source>
        <strain evidence="3">UCBG92.1500</strain>
        <tissue evidence="3">Leaf</tissue>
    </source>
</reference>
<keyword evidence="4" id="KW-1185">Reference proteome</keyword>
<dbReference type="Proteomes" id="UP001187471">
    <property type="component" value="Unassembled WGS sequence"/>
</dbReference>
<evidence type="ECO:0000256" key="2">
    <source>
        <dbReference type="ARBA" id="ARBA00022840"/>
    </source>
</evidence>
<sequence>MEGGKPVIITNAEGQRSTPSVVAWTKNGDRLLDPKKINTVVGTIMLYKPITSKMSKKLSFPSYLSISAPLTNRSDVNMR</sequence>
<organism evidence="3 4">
    <name type="scientific">Escallonia rubra</name>
    <dbReference type="NCBI Taxonomy" id="112253"/>
    <lineage>
        <taxon>Eukaryota</taxon>
        <taxon>Viridiplantae</taxon>
        <taxon>Streptophyta</taxon>
        <taxon>Embryophyta</taxon>
        <taxon>Tracheophyta</taxon>
        <taxon>Spermatophyta</taxon>
        <taxon>Magnoliopsida</taxon>
        <taxon>eudicotyledons</taxon>
        <taxon>Gunneridae</taxon>
        <taxon>Pentapetalae</taxon>
        <taxon>asterids</taxon>
        <taxon>campanulids</taxon>
        <taxon>Escalloniales</taxon>
        <taxon>Escalloniaceae</taxon>
        <taxon>Escallonia</taxon>
    </lineage>
</organism>
<dbReference type="Gene3D" id="3.30.420.40">
    <property type="match status" value="1"/>
</dbReference>
<evidence type="ECO:0008006" key="5">
    <source>
        <dbReference type="Google" id="ProtNLM"/>
    </source>
</evidence>
<dbReference type="GO" id="GO:0140662">
    <property type="term" value="F:ATP-dependent protein folding chaperone"/>
    <property type="evidence" value="ECO:0007669"/>
    <property type="project" value="InterPro"/>
</dbReference>
<keyword evidence="2" id="KW-0067">ATP-binding</keyword>
<proteinExistence type="predicted"/>
<comment type="caution">
    <text evidence="3">The sequence shown here is derived from an EMBL/GenBank/DDBJ whole genome shotgun (WGS) entry which is preliminary data.</text>
</comment>
<keyword evidence="1" id="KW-0547">Nucleotide-binding</keyword>
<dbReference type="EMBL" id="JAVXUO010002049">
    <property type="protein sequence ID" value="KAK2976700.1"/>
    <property type="molecule type" value="Genomic_DNA"/>
</dbReference>
<dbReference type="GO" id="GO:0005524">
    <property type="term" value="F:ATP binding"/>
    <property type="evidence" value="ECO:0007669"/>
    <property type="project" value="UniProtKB-KW"/>
</dbReference>
<accession>A0AA88R7B9</accession>
<evidence type="ECO:0000313" key="4">
    <source>
        <dbReference type="Proteomes" id="UP001187471"/>
    </source>
</evidence>
<dbReference type="InterPro" id="IPR013126">
    <property type="entry name" value="Hsp_70_fam"/>
</dbReference>
<dbReference type="AlphaFoldDB" id="A0AA88R7B9"/>
<protein>
    <recommendedName>
        <fullName evidence="5">Heat shock protein 70</fullName>
    </recommendedName>
</protein>
<evidence type="ECO:0000256" key="1">
    <source>
        <dbReference type="ARBA" id="ARBA00022741"/>
    </source>
</evidence>
<evidence type="ECO:0000313" key="3">
    <source>
        <dbReference type="EMBL" id="KAK2976700.1"/>
    </source>
</evidence>
<gene>
    <name evidence="3" type="ORF">RJ640_013956</name>
</gene>
<dbReference type="Pfam" id="PF00012">
    <property type="entry name" value="HSP70"/>
    <property type="match status" value="1"/>
</dbReference>
<name>A0AA88R7B9_9ASTE</name>